<keyword evidence="3" id="KW-1185">Reference proteome</keyword>
<dbReference type="Proteomes" id="UP001302316">
    <property type="component" value="Unassembled WGS sequence"/>
</dbReference>
<dbReference type="RefSeq" id="WP_346050315.1">
    <property type="nucleotide sequence ID" value="NZ_JAYGII010000004.1"/>
</dbReference>
<dbReference type="PROSITE" id="PS51257">
    <property type="entry name" value="PROKAR_LIPOPROTEIN"/>
    <property type="match status" value="1"/>
</dbReference>
<feature type="compositionally biased region" description="Low complexity" evidence="1">
    <location>
        <begin position="38"/>
        <end position="48"/>
    </location>
</feature>
<feature type="region of interest" description="Disordered" evidence="1">
    <location>
        <begin position="33"/>
        <end position="79"/>
    </location>
</feature>
<comment type="caution">
    <text evidence="2">The sequence shown here is derived from an EMBL/GenBank/DDBJ whole genome shotgun (WGS) entry which is preliminary data.</text>
</comment>
<proteinExistence type="predicted"/>
<evidence type="ECO:0000313" key="3">
    <source>
        <dbReference type="Proteomes" id="UP001302316"/>
    </source>
</evidence>
<evidence type="ECO:0000256" key="1">
    <source>
        <dbReference type="SAM" id="MobiDB-lite"/>
    </source>
</evidence>
<protein>
    <submittedName>
        <fullName evidence="2">Uncharacterized protein</fullName>
    </submittedName>
</protein>
<dbReference type="AlphaFoldDB" id="A0AAP6MKV2"/>
<name>A0AAP6MKV2_9GAMM</name>
<accession>A0AAP6MKV2</accession>
<sequence>MAIRLREANPTVHAIVGLLLCFSLLLSACENDDDLDEAQPSPSEAQQPEPEPADERGFLLPSAVKPGKAPERPDRPRFRDDSDALHAIFMHGARARSSEMGHEAYRPELDQDFMDEQARLWLRLFRDVQMRYADGLAARPEAVWEEGDWRAHGDVVLRDQVWGSYLYHMHHRESWFEDGDVRDAITRMALPLLTGITRHVMDEHYRDGVFHLGDPEETVSADSMMDGLAVFTTLSYAWVRWQKPGGADDMGGLSEERLRGWLGRGPEELLDIASAAAEQLDARWDEDRGFYDFGDQTWSLATVGSLMRGHKGLYEVLYLFGGDEEREQAELLFRRAVRVLEQVLPLARDWGLPAQVTFTESGAEAASGEVDVAAHWDLIAHLVAGFSFDREREGTARMMRRLKPDLADELAVFVDQQILEALEWQMPEGIVVARLDYEDGTVLDQRHYIRAISRFMVGAGEGYGGSELFASPADWDGDQEDNTRRLYDSLYRHGEFLRSEFLELAD</sequence>
<evidence type="ECO:0000313" key="2">
    <source>
        <dbReference type="EMBL" id="MEA5444765.1"/>
    </source>
</evidence>
<feature type="compositionally biased region" description="Basic and acidic residues" evidence="1">
    <location>
        <begin position="68"/>
        <end position="79"/>
    </location>
</feature>
<dbReference type="EMBL" id="JAYGII010000004">
    <property type="protein sequence ID" value="MEA5444765.1"/>
    <property type="molecule type" value="Genomic_DNA"/>
</dbReference>
<gene>
    <name evidence="2" type="ORF">VCB98_02920</name>
</gene>
<reference evidence="2 3" key="1">
    <citation type="submission" date="2023-12" db="EMBL/GenBank/DDBJ databases">
        <title>Whole-genome sequencing of halo(alkali)philic microorganisms from hypersaline lakes.</title>
        <authorList>
            <person name="Sorokin D.Y."/>
            <person name="Merkel A.Y."/>
            <person name="Messina E."/>
            <person name="Yakimov M."/>
        </authorList>
    </citation>
    <scope>NUCLEOTIDE SEQUENCE [LARGE SCALE GENOMIC DNA]</scope>
    <source>
        <strain evidence="2 3">AB-CW1</strain>
    </source>
</reference>
<organism evidence="2 3">
    <name type="scientific">Natronospira elongata</name>
    <dbReference type="NCBI Taxonomy" id="3110268"/>
    <lineage>
        <taxon>Bacteria</taxon>
        <taxon>Pseudomonadati</taxon>
        <taxon>Pseudomonadota</taxon>
        <taxon>Gammaproteobacteria</taxon>
        <taxon>Natronospirales</taxon>
        <taxon>Natronospiraceae</taxon>
        <taxon>Natronospira</taxon>
    </lineage>
</organism>